<dbReference type="HOGENOM" id="CLU_3081735_0_0_5"/>
<reference evidence="1 2" key="1">
    <citation type="journal article" date="2014" name="PLoS ONE">
        <title>Genome Information of Methylobacterium oryzae, a Plant-Probiotic Methylotroph in the Phyllosphere.</title>
        <authorList>
            <person name="Kwak M.J."/>
            <person name="Jeong H."/>
            <person name="Madhaiyan M."/>
            <person name="Lee Y."/>
            <person name="Sa T.M."/>
            <person name="Oh T.K."/>
            <person name="Kim J.F."/>
        </authorList>
    </citation>
    <scope>NUCLEOTIDE SEQUENCE [LARGE SCALE GENOMIC DNA]</scope>
    <source>
        <strain evidence="1 2">CBMB20</strain>
    </source>
</reference>
<dbReference type="EMBL" id="CP003811">
    <property type="protein sequence ID" value="AIQ93917.1"/>
    <property type="molecule type" value="Genomic_DNA"/>
</dbReference>
<keyword evidence="2" id="KW-1185">Reference proteome</keyword>
<accession>A0A089P2P4</accession>
<evidence type="ECO:0000313" key="1">
    <source>
        <dbReference type="EMBL" id="AIQ93917.1"/>
    </source>
</evidence>
<proteinExistence type="predicted"/>
<organism evidence="1 2">
    <name type="scientific">Methylobacterium oryzae CBMB20</name>
    <dbReference type="NCBI Taxonomy" id="693986"/>
    <lineage>
        <taxon>Bacteria</taxon>
        <taxon>Pseudomonadati</taxon>
        <taxon>Pseudomonadota</taxon>
        <taxon>Alphaproteobacteria</taxon>
        <taxon>Hyphomicrobiales</taxon>
        <taxon>Methylobacteriaceae</taxon>
        <taxon>Methylobacterium</taxon>
    </lineage>
</organism>
<protein>
    <submittedName>
        <fullName evidence="1">Protein of unassigned function</fullName>
    </submittedName>
</protein>
<evidence type="ECO:0000313" key="2">
    <source>
        <dbReference type="Proteomes" id="UP000029492"/>
    </source>
</evidence>
<dbReference type="KEGG" id="mor:MOC_6162"/>
<sequence length="52" mass="5433">MPAGGLDTGRAARHFALSLPNAIAFDTPMIAAQDFGLRARRADMSTGIDSIS</sequence>
<name>A0A089P2P4_9HYPH</name>
<dbReference type="AlphaFoldDB" id="A0A089P2P4"/>
<gene>
    <name evidence="1" type="ORF">MOC_6162</name>
</gene>
<dbReference type="Proteomes" id="UP000029492">
    <property type="component" value="Chromosome"/>
</dbReference>